<keyword evidence="2" id="KW-0812">Transmembrane</keyword>
<feature type="region of interest" description="Disordered" evidence="1">
    <location>
        <begin position="1"/>
        <end position="23"/>
    </location>
</feature>
<dbReference type="OrthoDB" id="8545326at2"/>
<evidence type="ECO:0000313" key="3">
    <source>
        <dbReference type="EMBL" id="PTD96901.1"/>
    </source>
</evidence>
<sequence length="204" mass="22159">MENETRNTPESEPTLTPPPATKARSALAPLTEISLPLWVSLVLAVLVIIVFIWKGVAVSAVERGMETERQALEASRAAVQVETQATIARHSDNTHALFGTALAWAIRGDMIRNNLDQIDQYFNELVRNERIDLVLLADPAGKVLVSSDRAFLDAPLPGHIPAGALQEPRVTVSAAEDGQKRLVVPIQGLNSRLGTVVLTYRDPS</sequence>
<organism evidence="3 4">
    <name type="scientific">Pseudothauera lacus</name>
    <dbReference type="NCBI Taxonomy" id="2136175"/>
    <lineage>
        <taxon>Bacteria</taxon>
        <taxon>Pseudomonadati</taxon>
        <taxon>Pseudomonadota</taxon>
        <taxon>Betaproteobacteria</taxon>
        <taxon>Rhodocyclales</taxon>
        <taxon>Zoogloeaceae</taxon>
        <taxon>Pseudothauera</taxon>
    </lineage>
</organism>
<evidence type="ECO:0000256" key="1">
    <source>
        <dbReference type="SAM" id="MobiDB-lite"/>
    </source>
</evidence>
<keyword evidence="2" id="KW-0472">Membrane</keyword>
<proteinExistence type="predicted"/>
<name>A0A2T4IGK9_9RHOO</name>
<evidence type="ECO:0000313" key="4">
    <source>
        <dbReference type="Proteomes" id="UP000241193"/>
    </source>
</evidence>
<gene>
    <name evidence="3" type="ORF">C8261_05690</name>
</gene>
<reference evidence="3 4" key="2">
    <citation type="submission" date="2018-04" db="EMBL/GenBank/DDBJ databases">
        <title>Thauera lacus sp. nov., isolated from an saline lake in Inner Mongolia, China.</title>
        <authorList>
            <person name="Liang Q.-Y."/>
        </authorList>
    </citation>
    <scope>NUCLEOTIDE SEQUENCE [LARGE SCALE GENOMIC DNA]</scope>
    <source>
        <strain evidence="3 4">D20</strain>
    </source>
</reference>
<dbReference type="EMBL" id="PZKC01000004">
    <property type="protein sequence ID" value="PTD96901.1"/>
    <property type="molecule type" value="Genomic_DNA"/>
</dbReference>
<protein>
    <submittedName>
        <fullName evidence="3">Uncharacterized protein</fullName>
    </submittedName>
</protein>
<keyword evidence="2" id="KW-1133">Transmembrane helix</keyword>
<dbReference type="Proteomes" id="UP000241193">
    <property type="component" value="Unassembled WGS sequence"/>
</dbReference>
<dbReference type="AlphaFoldDB" id="A0A2T4IGK9"/>
<comment type="caution">
    <text evidence="3">The sequence shown here is derived from an EMBL/GenBank/DDBJ whole genome shotgun (WGS) entry which is preliminary data.</text>
</comment>
<dbReference type="RefSeq" id="WP_107492710.1">
    <property type="nucleotide sequence ID" value="NZ_PZKC01000004.1"/>
</dbReference>
<feature type="transmembrane region" description="Helical" evidence="2">
    <location>
        <begin position="35"/>
        <end position="53"/>
    </location>
</feature>
<keyword evidence="4" id="KW-1185">Reference proteome</keyword>
<evidence type="ECO:0000256" key="2">
    <source>
        <dbReference type="SAM" id="Phobius"/>
    </source>
</evidence>
<accession>A0A2T4IGK9</accession>
<reference evidence="3 4" key="1">
    <citation type="submission" date="2018-03" db="EMBL/GenBank/DDBJ databases">
        <authorList>
            <person name="Keele B.F."/>
        </authorList>
    </citation>
    <scope>NUCLEOTIDE SEQUENCE [LARGE SCALE GENOMIC DNA]</scope>
    <source>
        <strain evidence="3 4">D20</strain>
    </source>
</reference>